<keyword evidence="4" id="KW-1185">Reference proteome</keyword>
<feature type="compositionally biased region" description="Polar residues" evidence="1">
    <location>
        <begin position="119"/>
        <end position="131"/>
    </location>
</feature>
<dbReference type="EMBL" id="JACBAE010001137">
    <property type="protein sequence ID" value="KAF7172477.1"/>
    <property type="molecule type" value="Genomic_DNA"/>
</dbReference>
<dbReference type="OrthoDB" id="3561737at2759"/>
<evidence type="ECO:0000313" key="4">
    <source>
        <dbReference type="Proteomes" id="UP000641853"/>
    </source>
</evidence>
<dbReference type="Proteomes" id="UP000654922">
    <property type="component" value="Unassembled WGS sequence"/>
</dbReference>
<dbReference type="PANTHER" id="PTHR35487:SF1">
    <property type="entry name" value="DUF3824 DOMAIN-CONTAINING PROTEIN"/>
    <property type="match status" value="1"/>
</dbReference>
<evidence type="ECO:0000313" key="2">
    <source>
        <dbReference type="EMBL" id="KAF7172477.1"/>
    </source>
</evidence>
<name>A0A8H6QIH6_9EURO</name>
<sequence length="192" mass="21535">MHDGGSRDKFNLLTFKELVANQDHSGVDKPPSPLRTPRPHTPRDRARAASQPPQPKSVAFDLNAEERPIDPDPGYETDDSDSTIDSSTAHHHRDRHRSSNTSSAHRRRHSSSDPYFSPRKSQSQPSSTQAKGNHPRPFKDNGTSNPQEPDSDSTIDLPDRFDSQGRLLPERDDHPLVDGLEQLLRGINRVFV</sequence>
<comment type="caution">
    <text evidence="2">The sequence shown here is derived from an EMBL/GenBank/DDBJ whole genome shotgun (WGS) entry which is preliminary data.</text>
</comment>
<dbReference type="AlphaFoldDB" id="A0A8H6QIH6"/>
<reference evidence="2" key="1">
    <citation type="submission" date="2020-06" db="EMBL/GenBank/DDBJ databases">
        <title>Draft genome sequences of strains closely related to Aspergillus parafelis and Aspergillus hiratsukae.</title>
        <authorList>
            <person name="Dos Santos R.A.C."/>
            <person name="Rivero-Menendez O."/>
            <person name="Steenwyk J.L."/>
            <person name="Mead M.E."/>
            <person name="Goldman G.H."/>
            <person name="Alastruey-Izquierdo A."/>
            <person name="Rokas A."/>
        </authorList>
    </citation>
    <scope>NUCLEOTIDE SEQUENCE</scope>
    <source>
        <strain evidence="2">CNM-CM5623</strain>
        <strain evidence="3">CNM-CM7691</strain>
    </source>
</reference>
<accession>A0A8H6QIH6</accession>
<evidence type="ECO:0000256" key="1">
    <source>
        <dbReference type="SAM" id="MobiDB-lite"/>
    </source>
</evidence>
<evidence type="ECO:0000313" key="3">
    <source>
        <dbReference type="EMBL" id="KAF7184119.1"/>
    </source>
</evidence>
<feature type="compositionally biased region" description="Basic residues" evidence="1">
    <location>
        <begin position="89"/>
        <end position="109"/>
    </location>
</feature>
<protein>
    <submittedName>
        <fullName evidence="2">Uncharacterized protein</fullName>
    </submittedName>
</protein>
<evidence type="ECO:0000313" key="5">
    <source>
        <dbReference type="Proteomes" id="UP000654922"/>
    </source>
</evidence>
<feature type="compositionally biased region" description="Polar residues" evidence="1">
    <location>
        <begin position="141"/>
        <end position="154"/>
    </location>
</feature>
<proteinExistence type="predicted"/>
<dbReference type="Proteomes" id="UP000641853">
    <property type="component" value="Unassembled WGS sequence"/>
</dbReference>
<feature type="compositionally biased region" description="Acidic residues" evidence="1">
    <location>
        <begin position="73"/>
        <end position="82"/>
    </location>
</feature>
<organism evidence="2 5">
    <name type="scientific">Aspergillus felis</name>
    <dbReference type="NCBI Taxonomy" id="1287682"/>
    <lineage>
        <taxon>Eukaryota</taxon>
        <taxon>Fungi</taxon>
        <taxon>Dikarya</taxon>
        <taxon>Ascomycota</taxon>
        <taxon>Pezizomycotina</taxon>
        <taxon>Eurotiomycetes</taxon>
        <taxon>Eurotiomycetidae</taxon>
        <taxon>Eurotiales</taxon>
        <taxon>Aspergillaceae</taxon>
        <taxon>Aspergillus</taxon>
        <taxon>Aspergillus subgen. Fumigati</taxon>
    </lineage>
</organism>
<dbReference type="EMBL" id="JACBAG010001671">
    <property type="protein sequence ID" value="KAF7184119.1"/>
    <property type="molecule type" value="Genomic_DNA"/>
</dbReference>
<feature type="compositionally biased region" description="Basic and acidic residues" evidence="1">
    <location>
        <begin position="157"/>
        <end position="174"/>
    </location>
</feature>
<feature type="region of interest" description="Disordered" evidence="1">
    <location>
        <begin position="21"/>
        <end position="174"/>
    </location>
</feature>
<dbReference type="PANTHER" id="PTHR35487">
    <property type="entry name" value="DUF3824 DOMAIN-CONTAINING PROTEIN"/>
    <property type="match status" value="1"/>
</dbReference>
<gene>
    <name evidence="2" type="ORF">CNMCM5623_004644</name>
    <name evidence="3" type="ORF">CNMCM7691_004678</name>
</gene>